<dbReference type="PROSITE" id="PS51294">
    <property type="entry name" value="HTH_MYB"/>
    <property type="match status" value="1"/>
</dbReference>
<dbReference type="SUPFAM" id="SSF46689">
    <property type="entry name" value="Homeodomain-like"/>
    <property type="match status" value="2"/>
</dbReference>
<keyword evidence="3" id="KW-0539">Nucleus</keyword>
<evidence type="ECO:0000256" key="1">
    <source>
        <dbReference type="ARBA" id="ARBA00004123"/>
    </source>
</evidence>
<sequence length="376" mass="43758">MPAVAAEGGEEEERRPRSPEEHVQRDDEPEVAQQAPKRRKRKRNKDAHVSDDSPPKDKSGGKQKRRRRSNNPAQPEEEEERVDERVPEPTQTSSAHDDDNDDASCRKGRAMTGAEAELQHRHKLHRPYDVRPSGEFSDDERELIRRKIRQYQQAHGLSVADLVALIQFTKPYRSSTQQQGNPQVEARQIAMSTRFWAHVYDALPERKNNKAMSGTTGIQRFVRRKYHSFKGSGGWTEEEDELLAQLQEAHPNSWKLISQTMGDRDPTACRDRWRNYLQYGERRATHTWSEEEMDMLESAVETVISIAKQERADAGQEPLPEYTSRHINWKAVAQRVGSRSRLQCLMKWKSLQEQREREAMFSGDKKRKRKRKQSRA</sequence>
<evidence type="ECO:0000259" key="5">
    <source>
        <dbReference type="PROSITE" id="PS50090"/>
    </source>
</evidence>
<dbReference type="Pfam" id="PF13921">
    <property type="entry name" value="Myb_DNA-bind_6"/>
    <property type="match status" value="1"/>
</dbReference>
<name>A0A6A6JF35_WESOR</name>
<gene>
    <name evidence="7" type="ORF">EI97DRAFT_89301</name>
</gene>
<organism evidence="7 8">
    <name type="scientific">Westerdykella ornata</name>
    <dbReference type="NCBI Taxonomy" id="318751"/>
    <lineage>
        <taxon>Eukaryota</taxon>
        <taxon>Fungi</taxon>
        <taxon>Dikarya</taxon>
        <taxon>Ascomycota</taxon>
        <taxon>Pezizomycotina</taxon>
        <taxon>Dothideomycetes</taxon>
        <taxon>Pleosporomycetidae</taxon>
        <taxon>Pleosporales</taxon>
        <taxon>Sporormiaceae</taxon>
        <taxon>Westerdykella</taxon>
    </lineage>
</organism>
<dbReference type="RefSeq" id="XP_033652332.1">
    <property type="nucleotide sequence ID" value="XM_033803190.1"/>
</dbReference>
<feature type="domain" description="HTH myb-type" evidence="6">
    <location>
        <begin position="227"/>
        <end position="281"/>
    </location>
</feature>
<feature type="domain" description="Myb-like" evidence="5">
    <location>
        <begin position="280"/>
        <end position="352"/>
    </location>
</feature>
<protein>
    <submittedName>
        <fullName evidence="7">Uncharacterized protein</fullName>
    </submittedName>
</protein>
<dbReference type="GeneID" id="54556365"/>
<feature type="compositionally biased region" description="Basic residues" evidence="4">
    <location>
        <begin position="36"/>
        <end position="45"/>
    </location>
</feature>
<dbReference type="GO" id="GO:0005634">
    <property type="term" value="C:nucleus"/>
    <property type="evidence" value="ECO:0007669"/>
    <property type="project" value="UniProtKB-SubCell"/>
</dbReference>
<dbReference type="EMBL" id="ML986500">
    <property type="protein sequence ID" value="KAF2274793.1"/>
    <property type="molecule type" value="Genomic_DNA"/>
</dbReference>
<feature type="region of interest" description="Disordered" evidence="4">
    <location>
        <begin position="353"/>
        <end position="376"/>
    </location>
</feature>
<evidence type="ECO:0000313" key="7">
    <source>
        <dbReference type="EMBL" id="KAF2274793.1"/>
    </source>
</evidence>
<dbReference type="InterPro" id="IPR017930">
    <property type="entry name" value="Myb_dom"/>
</dbReference>
<feature type="compositionally biased region" description="Basic residues" evidence="4">
    <location>
        <begin position="365"/>
        <end position="376"/>
    </location>
</feature>
<dbReference type="PANTHER" id="PTHR46380">
    <property type="entry name" value="CYCLIN-D-BINDING MYB-LIKE TRANSCRIPTION FACTOR 1"/>
    <property type="match status" value="1"/>
</dbReference>
<evidence type="ECO:0000256" key="3">
    <source>
        <dbReference type="ARBA" id="ARBA00023242"/>
    </source>
</evidence>
<dbReference type="InterPro" id="IPR001005">
    <property type="entry name" value="SANT/Myb"/>
</dbReference>
<dbReference type="CDD" id="cd00167">
    <property type="entry name" value="SANT"/>
    <property type="match status" value="2"/>
</dbReference>
<dbReference type="InterPro" id="IPR009057">
    <property type="entry name" value="Homeodomain-like_sf"/>
</dbReference>
<evidence type="ECO:0000256" key="2">
    <source>
        <dbReference type="ARBA" id="ARBA00023125"/>
    </source>
</evidence>
<feature type="compositionally biased region" description="Basic and acidic residues" evidence="4">
    <location>
        <begin position="46"/>
        <end position="60"/>
    </location>
</feature>
<feature type="compositionally biased region" description="Basic and acidic residues" evidence="4">
    <location>
        <begin position="12"/>
        <end position="26"/>
    </location>
</feature>
<proteinExistence type="predicted"/>
<dbReference type="Gene3D" id="1.10.10.60">
    <property type="entry name" value="Homeodomain-like"/>
    <property type="match status" value="2"/>
</dbReference>
<dbReference type="GO" id="GO:0003700">
    <property type="term" value="F:DNA-binding transcription factor activity"/>
    <property type="evidence" value="ECO:0007669"/>
    <property type="project" value="TreeGrafter"/>
</dbReference>
<dbReference type="GO" id="GO:0000976">
    <property type="term" value="F:transcription cis-regulatory region binding"/>
    <property type="evidence" value="ECO:0007669"/>
    <property type="project" value="TreeGrafter"/>
</dbReference>
<dbReference type="PANTHER" id="PTHR46380:SF2">
    <property type="entry name" value="CYCLIN-D-BINDING MYB-LIKE TRANSCRIPTION FACTOR 1"/>
    <property type="match status" value="1"/>
</dbReference>
<evidence type="ECO:0000259" key="6">
    <source>
        <dbReference type="PROSITE" id="PS51294"/>
    </source>
</evidence>
<feature type="domain" description="Myb-like" evidence="5">
    <location>
        <begin position="233"/>
        <end position="277"/>
    </location>
</feature>
<dbReference type="AlphaFoldDB" id="A0A6A6JF35"/>
<reference evidence="7" key="1">
    <citation type="journal article" date="2020" name="Stud. Mycol.">
        <title>101 Dothideomycetes genomes: a test case for predicting lifestyles and emergence of pathogens.</title>
        <authorList>
            <person name="Haridas S."/>
            <person name="Albert R."/>
            <person name="Binder M."/>
            <person name="Bloem J."/>
            <person name="Labutti K."/>
            <person name="Salamov A."/>
            <person name="Andreopoulos B."/>
            <person name="Baker S."/>
            <person name="Barry K."/>
            <person name="Bills G."/>
            <person name="Bluhm B."/>
            <person name="Cannon C."/>
            <person name="Castanera R."/>
            <person name="Culley D."/>
            <person name="Daum C."/>
            <person name="Ezra D."/>
            <person name="Gonzalez J."/>
            <person name="Henrissat B."/>
            <person name="Kuo A."/>
            <person name="Liang C."/>
            <person name="Lipzen A."/>
            <person name="Lutzoni F."/>
            <person name="Magnuson J."/>
            <person name="Mondo S."/>
            <person name="Nolan M."/>
            <person name="Ohm R."/>
            <person name="Pangilinan J."/>
            <person name="Park H.-J."/>
            <person name="Ramirez L."/>
            <person name="Alfaro M."/>
            <person name="Sun H."/>
            <person name="Tritt A."/>
            <person name="Yoshinaga Y."/>
            <person name="Zwiers L.-H."/>
            <person name="Turgeon B."/>
            <person name="Goodwin S."/>
            <person name="Spatafora J."/>
            <person name="Crous P."/>
            <person name="Grigoriev I."/>
        </authorList>
    </citation>
    <scope>NUCLEOTIDE SEQUENCE</scope>
    <source>
        <strain evidence="7">CBS 379.55</strain>
    </source>
</reference>
<accession>A0A6A6JF35</accession>
<evidence type="ECO:0000313" key="8">
    <source>
        <dbReference type="Proteomes" id="UP000800097"/>
    </source>
</evidence>
<dbReference type="Proteomes" id="UP000800097">
    <property type="component" value="Unassembled WGS sequence"/>
</dbReference>
<dbReference type="SMART" id="SM00717">
    <property type="entry name" value="SANT"/>
    <property type="match status" value="2"/>
</dbReference>
<comment type="subcellular location">
    <subcellularLocation>
        <location evidence="1">Nucleus</location>
    </subcellularLocation>
</comment>
<dbReference type="OrthoDB" id="39591at2759"/>
<evidence type="ECO:0000256" key="4">
    <source>
        <dbReference type="SAM" id="MobiDB-lite"/>
    </source>
</evidence>
<dbReference type="PROSITE" id="PS50090">
    <property type="entry name" value="MYB_LIKE"/>
    <property type="match status" value="2"/>
</dbReference>
<feature type="region of interest" description="Disordered" evidence="4">
    <location>
        <begin position="1"/>
        <end position="136"/>
    </location>
</feature>
<keyword evidence="8" id="KW-1185">Reference proteome</keyword>
<keyword evidence="2" id="KW-0238">DNA-binding</keyword>
<dbReference type="InterPro" id="IPR051651">
    <property type="entry name" value="DMTF1_DNA-bind_reg"/>
</dbReference>